<proteinExistence type="predicted"/>
<feature type="region of interest" description="Disordered" evidence="1">
    <location>
        <begin position="21"/>
        <end position="89"/>
    </location>
</feature>
<reference evidence="3" key="1">
    <citation type="journal article" date="2021" name="Front. Microbiol.">
        <title>Comprehensive Comparative Genomics and Phenotyping of Methylobacterium Species.</title>
        <authorList>
            <person name="Alessa O."/>
            <person name="Ogura Y."/>
            <person name="Fujitani Y."/>
            <person name="Takami H."/>
            <person name="Hayashi T."/>
            <person name="Sahin N."/>
            <person name="Tani A."/>
        </authorList>
    </citation>
    <scope>NUCLEOTIDE SEQUENCE</scope>
    <source>
        <strain evidence="3">DSM 19015</strain>
    </source>
</reference>
<feature type="chain" id="PRO_5046495340" description="Lipoprotein" evidence="2">
    <location>
        <begin position="21"/>
        <end position="89"/>
    </location>
</feature>
<dbReference type="Proteomes" id="UP001055125">
    <property type="component" value="Unassembled WGS sequence"/>
</dbReference>
<keyword evidence="4" id="KW-1185">Reference proteome</keyword>
<evidence type="ECO:0000313" key="4">
    <source>
        <dbReference type="Proteomes" id="UP001055125"/>
    </source>
</evidence>
<accession>A0ABQ4RTN3</accession>
<reference evidence="3" key="2">
    <citation type="submission" date="2021-08" db="EMBL/GenBank/DDBJ databases">
        <authorList>
            <person name="Tani A."/>
            <person name="Ola A."/>
            <person name="Ogura Y."/>
            <person name="Katsura K."/>
            <person name="Hayashi T."/>
        </authorList>
    </citation>
    <scope>NUCLEOTIDE SEQUENCE</scope>
    <source>
        <strain evidence="3">DSM 19015</strain>
    </source>
</reference>
<dbReference type="EMBL" id="BPQP01000018">
    <property type="protein sequence ID" value="GJD94074.1"/>
    <property type="molecule type" value="Genomic_DNA"/>
</dbReference>
<feature type="compositionally biased region" description="Low complexity" evidence="1">
    <location>
        <begin position="53"/>
        <end position="71"/>
    </location>
</feature>
<evidence type="ECO:0000256" key="1">
    <source>
        <dbReference type="SAM" id="MobiDB-lite"/>
    </source>
</evidence>
<feature type="signal peptide" evidence="2">
    <location>
        <begin position="1"/>
        <end position="20"/>
    </location>
</feature>
<name>A0ABQ4RTN3_9HYPH</name>
<keyword evidence="2" id="KW-0732">Signal</keyword>
<dbReference type="RefSeq" id="WP_238243259.1">
    <property type="nucleotide sequence ID" value="NZ_BPQP01000018.1"/>
</dbReference>
<evidence type="ECO:0000256" key="2">
    <source>
        <dbReference type="SAM" id="SignalP"/>
    </source>
</evidence>
<protein>
    <recommendedName>
        <fullName evidence="5">Lipoprotein</fullName>
    </recommendedName>
</protein>
<sequence length="89" mass="8468">MKRILAVGTLTLALAGSAFAQGTPYRQPGATGTIVTQQPNTTGSSPDLVISRGATGADTATSSSAAGGNANLPERAVPNGSAGGGGGGR</sequence>
<feature type="compositionally biased region" description="Polar residues" evidence="1">
    <location>
        <begin position="33"/>
        <end position="45"/>
    </location>
</feature>
<evidence type="ECO:0000313" key="3">
    <source>
        <dbReference type="EMBL" id="GJD94074.1"/>
    </source>
</evidence>
<gene>
    <name evidence="3" type="ORF">OCOJLMKI_1275</name>
</gene>
<organism evidence="3 4">
    <name type="scientific">Methylobacterium iners</name>
    <dbReference type="NCBI Taxonomy" id="418707"/>
    <lineage>
        <taxon>Bacteria</taxon>
        <taxon>Pseudomonadati</taxon>
        <taxon>Pseudomonadota</taxon>
        <taxon>Alphaproteobacteria</taxon>
        <taxon>Hyphomicrobiales</taxon>
        <taxon>Methylobacteriaceae</taxon>
        <taxon>Methylobacterium</taxon>
    </lineage>
</organism>
<comment type="caution">
    <text evidence="3">The sequence shown here is derived from an EMBL/GenBank/DDBJ whole genome shotgun (WGS) entry which is preliminary data.</text>
</comment>
<evidence type="ECO:0008006" key="5">
    <source>
        <dbReference type="Google" id="ProtNLM"/>
    </source>
</evidence>